<keyword evidence="1" id="KW-0540">Nuclease</keyword>
<dbReference type="GO" id="GO:0004519">
    <property type="term" value="F:endonuclease activity"/>
    <property type="evidence" value="ECO:0007669"/>
    <property type="project" value="UniProtKB-KW"/>
</dbReference>
<dbReference type="SUPFAM" id="SSF52980">
    <property type="entry name" value="Restriction endonuclease-like"/>
    <property type="match status" value="1"/>
</dbReference>
<name>A0A7Y9YH05_9ACTN</name>
<gene>
    <name evidence="1" type="ORF">BKA05_001810</name>
</gene>
<dbReference type="Gene3D" id="3.40.960.10">
    <property type="entry name" value="VSR Endonuclease"/>
    <property type="match status" value="1"/>
</dbReference>
<proteinExistence type="predicted"/>
<keyword evidence="1" id="KW-0255">Endonuclease</keyword>
<reference evidence="1 2" key="1">
    <citation type="submission" date="2020-07" db="EMBL/GenBank/DDBJ databases">
        <title>Sequencing the genomes of 1000 actinobacteria strains.</title>
        <authorList>
            <person name="Klenk H.-P."/>
        </authorList>
    </citation>
    <scope>NUCLEOTIDE SEQUENCE [LARGE SCALE GENOMIC DNA]</scope>
    <source>
        <strain evidence="1 2">DSM 18248</strain>
    </source>
</reference>
<protein>
    <submittedName>
        <fullName evidence="1">Very-short-patch-repair endonuclease</fullName>
    </submittedName>
</protein>
<keyword evidence="2" id="KW-1185">Reference proteome</keyword>
<dbReference type="Proteomes" id="UP000537326">
    <property type="component" value="Unassembled WGS sequence"/>
</dbReference>
<evidence type="ECO:0000313" key="1">
    <source>
        <dbReference type="EMBL" id="NYI10295.1"/>
    </source>
</evidence>
<evidence type="ECO:0000313" key="2">
    <source>
        <dbReference type="Proteomes" id="UP000537326"/>
    </source>
</evidence>
<accession>A0A7Y9YH05</accession>
<organism evidence="1 2">
    <name type="scientific">Nocardioides marinus</name>
    <dbReference type="NCBI Taxonomy" id="374514"/>
    <lineage>
        <taxon>Bacteria</taxon>
        <taxon>Bacillati</taxon>
        <taxon>Actinomycetota</taxon>
        <taxon>Actinomycetes</taxon>
        <taxon>Propionibacteriales</taxon>
        <taxon>Nocardioidaceae</taxon>
        <taxon>Nocardioides</taxon>
    </lineage>
</organism>
<comment type="caution">
    <text evidence="1">The sequence shown here is derived from an EMBL/GenBank/DDBJ whole genome shotgun (WGS) entry which is preliminary data.</text>
</comment>
<dbReference type="RefSeq" id="WP_179531157.1">
    <property type="nucleotide sequence ID" value="NZ_BAAAPP010000003.1"/>
</dbReference>
<dbReference type="EMBL" id="JACBZI010000001">
    <property type="protein sequence ID" value="NYI10295.1"/>
    <property type="molecule type" value="Genomic_DNA"/>
</dbReference>
<dbReference type="AlphaFoldDB" id="A0A7Y9YH05"/>
<dbReference type="InterPro" id="IPR011335">
    <property type="entry name" value="Restrct_endonuc-II-like"/>
</dbReference>
<keyword evidence="1" id="KW-0378">Hydrolase</keyword>
<sequence length="278" mass="31090">MGVVTRVLKGVYVEAGVPDDLDLRIAALRLHAPPDTVVCDRHAAWLHGAEMVLAPGEHLEAMPVRMMRRRGSASLRNPVSVRGERDLRDDEIVEMQGLAVTTPLRTCADLGMVRWPSESLAGMNAIYRTGLVDKERLLALSAGFKGRRWVTTFRAVAPLVHDLCESPAEDVLWLRCHEAGLDLQPQVELWDGSDFVARFDLADPDLKFAVEYDGADWHSTPEQLARDRRRRDRARALGWTIVVIRSEDLFAQTLRAEELVRAGHRAARARADVATYVA</sequence>